<name>A0A4Z1QXZ8_9HYPH</name>
<proteinExistence type="predicted"/>
<dbReference type="Pfam" id="PF26078">
    <property type="entry name" value="Baseplate_J_M"/>
    <property type="match status" value="1"/>
</dbReference>
<dbReference type="InterPro" id="IPR058531">
    <property type="entry name" value="Baseplate_J_M"/>
</dbReference>
<dbReference type="PIRSF" id="PIRSF020481">
    <property type="entry name" value="BAP"/>
    <property type="match status" value="1"/>
</dbReference>
<evidence type="ECO:0000259" key="1">
    <source>
        <dbReference type="Pfam" id="PF26078"/>
    </source>
</evidence>
<dbReference type="AlphaFoldDB" id="A0A4Z1QXZ8"/>
<dbReference type="KEGG" id="asal:CFBP5507_06015"/>
<evidence type="ECO:0000313" key="3">
    <source>
        <dbReference type="Proteomes" id="UP000298735"/>
    </source>
</evidence>
<dbReference type="InterPro" id="IPR014507">
    <property type="entry name" value="Baseplate_assembly_J_pred"/>
</dbReference>
<gene>
    <name evidence="2" type="ORF">CFBP5507_06015</name>
</gene>
<sequence>MQIDLSTLPAPQVVEELSFEAILAAQKADLIARLPEIEPTLALESAVVNKVLQVTSYRELIVRARVNDGARSVMLAFAEDGDLDQIGNTYGIPRQTVTAATTTAAAVMEKNERYRLRIQLGIYAYSVAGPIEAYIFHALTADPSILDAAVDNPRSNRIELTILSSIGNGAASPDQLTKVADALSPNKARPLTDDLSVRSATIINQPIVYRLVLPRGPAAGVIEASRKGVAAYAAERHKIGKVLRVDGIIAAARSGGNIERVIVESPEADVDPGISGAVFVPSIEVTTEVMT</sequence>
<evidence type="ECO:0000313" key="2">
    <source>
        <dbReference type="EMBL" id="UYZ08555.1"/>
    </source>
</evidence>
<organism evidence="2 3">
    <name type="scientific">Agrobacterium salinitolerans</name>
    <dbReference type="NCBI Taxonomy" id="1183413"/>
    <lineage>
        <taxon>Bacteria</taxon>
        <taxon>Pseudomonadati</taxon>
        <taxon>Pseudomonadota</taxon>
        <taxon>Alphaproteobacteria</taxon>
        <taxon>Hyphomicrobiales</taxon>
        <taxon>Rhizobiaceae</taxon>
        <taxon>Rhizobium/Agrobacterium group</taxon>
        <taxon>Agrobacterium</taxon>
    </lineage>
</organism>
<accession>A0A4Z1QXZ8</accession>
<dbReference type="EMBL" id="CP109968">
    <property type="protein sequence ID" value="UYZ08555.1"/>
    <property type="molecule type" value="Genomic_DNA"/>
</dbReference>
<reference evidence="2" key="1">
    <citation type="submission" date="2022-10" db="EMBL/GenBank/DDBJ databases">
        <title>Complete genome sequence of Agrobacterium salinitolerans CFBP5507.</title>
        <authorList>
            <person name="Tchabashvili S."/>
            <person name="Yen H.-C."/>
            <person name="Haryono M."/>
            <person name="Lin Y.-C."/>
            <person name="Lai E.-M."/>
            <person name="Kuo C.-H."/>
        </authorList>
    </citation>
    <scope>NUCLEOTIDE SEQUENCE</scope>
    <source>
        <strain evidence="2">CFBP5507</strain>
    </source>
</reference>
<dbReference type="PANTHER" id="PTHR35862">
    <property type="entry name" value="FELS-2 PROPHAGE PROTEIN"/>
    <property type="match status" value="1"/>
</dbReference>
<dbReference type="RefSeq" id="WP_137410336.1">
    <property type="nucleotide sequence ID" value="NZ_CP109968.1"/>
</dbReference>
<feature type="domain" description="Baseplate J-like central" evidence="1">
    <location>
        <begin position="127"/>
        <end position="198"/>
    </location>
</feature>
<dbReference type="Proteomes" id="UP000298735">
    <property type="component" value="Chromosome Circular"/>
</dbReference>
<dbReference type="PANTHER" id="PTHR35862:SF1">
    <property type="entry name" value="FELS-2 PROPHAGE PROTEIN"/>
    <property type="match status" value="1"/>
</dbReference>
<dbReference type="OrthoDB" id="9793802at2"/>
<protein>
    <submittedName>
        <fullName evidence="2">Baseplate J/gp47 family protein</fullName>
    </submittedName>
</protein>
<dbReference type="InterPro" id="IPR052726">
    <property type="entry name" value="Phage_Baseplate_Hub"/>
</dbReference>